<evidence type="ECO:0000256" key="2">
    <source>
        <dbReference type="ARBA" id="ARBA00022692"/>
    </source>
</evidence>
<feature type="transmembrane region" description="Helical" evidence="5">
    <location>
        <begin position="97"/>
        <end position="122"/>
    </location>
</feature>
<dbReference type="PANTHER" id="PTHR21284">
    <property type="entry name" value="EG:80H7.2 PROTEIN"/>
    <property type="match status" value="1"/>
</dbReference>
<dbReference type="OrthoDB" id="10062378at2759"/>
<evidence type="ECO:0000256" key="4">
    <source>
        <dbReference type="ARBA" id="ARBA00023136"/>
    </source>
</evidence>
<dbReference type="PROSITE" id="PS51257">
    <property type="entry name" value="PROKAR_LIPOPROTEIN"/>
    <property type="match status" value="1"/>
</dbReference>
<dbReference type="InterPro" id="IPR004031">
    <property type="entry name" value="PMP22/EMP/MP20/Claudin"/>
</dbReference>
<dbReference type="STRING" id="188477.A0A433T4M2"/>
<feature type="transmembrane region" description="Helical" evidence="5">
    <location>
        <begin position="134"/>
        <end position="160"/>
    </location>
</feature>
<dbReference type="Pfam" id="PF13903">
    <property type="entry name" value="Claudin_2"/>
    <property type="match status" value="1"/>
</dbReference>
<gene>
    <name evidence="6" type="ORF">EGW08_015733</name>
</gene>
<dbReference type="PANTHER" id="PTHR21284:SF12">
    <property type="entry name" value="EG:80H7.2 PROTEIN"/>
    <property type="match status" value="1"/>
</dbReference>
<comment type="subcellular location">
    <subcellularLocation>
        <location evidence="1">Membrane</location>
        <topology evidence="1">Multi-pass membrane protein</topology>
    </subcellularLocation>
</comment>
<evidence type="ECO:0000256" key="3">
    <source>
        <dbReference type="ARBA" id="ARBA00022989"/>
    </source>
</evidence>
<evidence type="ECO:0000256" key="5">
    <source>
        <dbReference type="SAM" id="Phobius"/>
    </source>
</evidence>
<evidence type="ECO:0000313" key="6">
    <source>
        <dbReference type="EMBL" id="RUS76508.1"/>
    </source>
</evidence>
<feature type="transmembrane region" description="Helical" evidence="5">
    <location>
        <begin position="180"/>
        <end position="202"/>
    </location>
</feature>
<protein>
    <submittedName>
        <fullName evidence="6">Uncharacterized protein</fullName>
    </submittedName>
</protein>
<organism evidence="6 7">
    <name type="scientific">Elysia chlorotica</name>
    <name type="common">Eastern emerald elysia</name>
    <name type="synonym">Sea slug</name>
    <dbReference type="NCBI Taxonomy" id="188477"/>
    <lineage>
        <taxon>Eukaryota</taxon>
        <taxon>Metazoa</taxon>
        <taxon>Spiralia</taxon>
        <taxon>Lophotrochozoa</taxon>
        <taxon>Mollusca</taxon>
        <taxon>Gastropoda</taxon>
        <taxon>Heterobranchia</taxon>
        <taxon>Euthyneura</taxon>
        <taxon>Panpulmonata</taxon>
        <taxon>Sacoglossa</taxon>
        <taxon>Placobranchoidea</taxon>
        <taxon>Plakobranchidae</taxon>
        <taxon>Elysia</taxon>
    </lineage>
</organism>
<dbReference type="EMBL" id="RQTK01000657">
    <property type="protein sequence ID" value="RUS76508.1"/>
    <property type="molecule type" value="Genomic_DNA"/>
</dbReference>
<accession>A0A433T4M2</accession>
<feature type="transmembrane region" description="Helical" evidence="5">
    <location>
        <begin position="7"/>
        <end position="31"/>
    </location>
</feature>
<proteinExistence type="predicted"/>
<dbReference type="AlphaFoldDB" id="A0A433T4M2"/>
<dbReference type="Proteomes" id="UP000271974">
    <property type="component" value="Unassembled WGS sequence"/>
</dbReference>
<evidence type="ECO:0000256" key="1">
    <source>
        <dbReference type="ARBA" id="ARBA00004141"/>
    </source>
</evidence>
<evidence type="ECO:0000313" key="7">
    <source>
        <dbReference type="Proteomes" id="UP000271974"/>
    </source>
</evidence>
<keyword evidence="7" id="KW-1185">Reference proteome</keyword>
<comment type="caution">
    <text evidence="6">The sequence shown here is derived from an EMBL/GenBank/DDBJ whole genome shotgun (WGS) entry which is preliminary data.</text>
</comment>
<keyword evidence="2 5" id="KW-0812">Transmembrane</keyword>
<reference evidence="6 7" key="1">
    <citation type="submission" date="2019-01" db="EMBL/GenBank/DDBJ databases">
        <title>A draft genome assembly of the solar-powered sea slug Elysia chlorotica.</title>
        <authorList>
            <person name="Cai H."/>
            <person name="Li Q."/>
            <person name="Fang X."/>
            <person name="Li J."/>
            <person name="Curtis N.E."/>
            <person name="Altenburger A."/>
            <person name="Shibata T."/>
            <person name="Feng M."/>
            <person name="Maeda T."/>
            <person name="Schwartz J.A."/>
            <person name="Shigenobu S."/>
            <person name="Lundholm N."/>
            <person name="Nishiyama T."/>
            <person name="Yang H."/>
            <person name="Hasebe M."/>
            <person name="Li S."/>
            <person name="Pierce S.K."/>
            <person name="Wang J."/>
        </authorList>
    </citation>
    <scope>NUCLEOTIDE SEQUENCE [LARGE SCALE GENOMIC DNA]</scope>
    <source>
        <strain evidence="6">EC2010</strain>
        <tissue evidence="6">Whole organism of an adult</tissue>
    </source>
</reference>
<dbReference type="Gene3D" id="1.20.140.150">
    <property type="match status" value="1"/>
</dbReference>
<sequence>MGNATRLSGWTIAGTAIIALSIGCLIFAHAFPYWQESEKSRDTGVPNIGLWNICFRSEGFPAPAYVDDSLGKRYYNCYYVFDRDLRMVRSQWIFKDWFITVVIFATLGLVLQPVSIILNILYYVRVCSPHKEHWLMMVSSLLNLVNGFIIALAIFVFGIMASRDKEWMPQPESNHLSYSWGVAAVVPVLSFIAAMCHTVDFLRLKSYRDRDARAKIYARGEFSKY</sequence>
<keyword evidence="3 5" id="KW-1133">Transmembrane helix</keyword>
<name>A0A433T4M2_ELYCH</name>
<keyword evidence="4 5" id="KW-0472">Membrane</keyword>
<dbReference type="GO" id="GO:0016020">
    <property type="term" value="C:membrane"/>
    <property type="evidence" value="ECO:0007669"/>
    <property type="project" value="UniProtKB-SubCell"/>
</dbReference>